<dbReference type="EC" id="2.7.1.8" evidence="2"/>
<keyword evidence="3" id="KW-1185">Reference proteome</keyword>
<dbReference type="InterPro" id="IPR052519">
    <property type="entry name" value="Euk-type_GlcNAc_Kinase"/>
</dbReference>
<organism evidence="2 3">
    <name type="scientific">Phyllobacterium myrsinacearum</name>
    <dbReference type="NCBI Taxonomy" id="28101"/>
    <lineage>
        <taxon>Bacteria</taxon>
        <taxon>Pseudomonadati</taxon>
        <taxon>Pseudomonadota</taxon>
        <taxon>Alphaproteobacteria</taxon>
        <taxon>Hyphomicrobiales</taxon>
        <taxon>Phyllobacteriaceae</taxon>
        <taxon>Phyllobacterium</taxon>
    </lineage>
</organism>
<dbReference type="PANTHER" id="PTHR43190:SF3">
    <property type="entry name" value="N-ACETYL-D-GLUCOSAMINE KINASE"/>
    <property type="match status" value="1"/>
</dbReference>
<evidence type="ECO:0000313" key="2">
    <source>
        <dbReference type="EMBL" id="MBA8878768.1"/>
    </source>
</evidence>
<reference evidence="2 3" key="1">
    <citation type="submission" date="2020-07" db="EMBL/GenBank/DDBJ databases">
        <title>Genomic Encyclopedia of Type Strains, Phase IV (KMG-V): Genome sequencing to study the core and pangenomes of soil and plant-associated prokaryotes.</title>
        <authorList>
            <person name="Whitman W."/>
        </authorList>
    </citation>
    <scope>NUCLEOTIDE SEQUENCE [LARGE SCALE GENOMIC DNA]</scope>
    <source>
        <strain evidence="2 3">AN3</strain>
    </source>
</reference>
<dbReference type="PANTHER" id="PTHR43190">
    <property type="entry name" value="N-ACETYL-D-GLUCOSAMINE KINASE"/>
    <property type="match status" value="1"/>
</dbReference>
<name>A0A839EKC4_9HYPH</name>
<gene>
    <name evidence="2" type="ORF">FHW16_002480</name>
</gene>
<keyword evidence="2" id="KW-0808">Transferase</keyword>
<keyword evidence="2" id="KW-0418">Kinase</keyword>
<dbReference type="AlphaFoldDB" id="A0A839EKC4"/>
<dbReference type="CDD" id="cd24082">
    <property type="entry name" value="ASKHA_NBD_GspK-like"/>
    <property type="match status" value="1"/>
</dbReference>
<sequence length="278" mass="28723">MADMSGRVLGTGKSGSANIMTDMETARLNILDATHAAFAEAKIDIAAIPSASAVLGLAGAIVGGNGQKLQMTLPFQHSLVASDGVIALQGALGDNDGTVVIIGTGSLFVSRAGDEIRFAGGWGFKVGDLAGGARIGRDLLEETLLAHDRFHASSPLTDAVMARFESNPYKIVEFAHSARPSDFGALAPLVFEYAARNDAVALAILRKAVMQIEEGLDAMMPAGPERLSLIGGLGALFGERLSAPYKAKLQKPLNDALTGAVQLAVKNFAAAGKEAVHG</sequence>
<dbReference type="Pfam" id="PF01869">
    <property type="entry name" value="BcrAD_BadFG"/>
    <property type="match status" value="1"/>
</dbReference>
<feature type="domain" description="ATPase BadF/BadG/BcrA/BcrD type" evidence="1">
    <location>
        <begin position="3"/>
        <end position="226"/>
    </location>
</feature>
<comment type="caution">
    <text evidence="2">The sequence shown here is derived from an EMBL/GenBank/DDBJ whole genome shotgun (WGS) entry which is preliminary data.</text>
</comment>
<proteinExistence type="predicted"/>
<evidence type="ECO:0000313" key="3">
    <source>
        <dbReference type="Proteomes" id="UP000549052"/>
    </source>
</evidence>
<dbReference type="Gene3D" id="3.30.420.40">
    <property type="match status" value="2"/>
</dbReference>
<accession>A0A839EKC4</accession>
<dbReference type="InterPro" id="IPR002731">
    <property type="entry name" value="ATPase_BadF"/>
</dbReference>
<dbReference type="SUPFAM" id="SSF53067">
    <property type="entry name" value="Actin-like ATPase domain"/>
    <property type="match status" value="2"/>
</dbReference>
<dbReference type="GO" id="GO:0047931">
    <property type="term" value="F:glucosamine kinase activity"/>
    <property type="evidence" value="ECO:0007669"/>
    <property type="project" value="UniProtKB-EC"/>
</dbReference>
<dbReference type="Proteomes" id="UP000549052">
    <property type="component" value="Unassembled WGS sequence"/>
</dbReference>
<evidence type="ECO:0000259" key="1">
    <source>
        <dbReference type="Pfam" id="PF01869"/>
    </source>
</evidence>
<dbReference type="InterPro" id="IPR043129">
    <property type="entry name" value="ATPase_NBD"/>
</dbReference>
<protein>
    <submittedName>
        <fullName evidence="2">Glucosamine kinase</fullName>
        <ecNumber evidence="2">2.7.1.8</ecNumber>
    </submittedName>
</protein>
<dbReference type="EMBL" id="JACGXN010000002">
    <property type="protein sequence ID" value="MBA8878768.1"/>
    <property type="molecule type" value="Genomic_DNA"/>
</dbReference>